<dbReference type="PROSITE" id="PS50901">
    <property type="entry name" value="FTSK"/>
    <property type="match status" value="1"/>
</dbReference>
<sequence length="997" mass="104885">MRARPSGTSSRSPIRRARCRRRTSSSASTRAACGSAIDGPRTAPCWSPRRRPRSRSKRAAATARRSAAGSCCPRSRWRWSGSTAPPQPRTVHRSPADPPRAAGVRFAGRMTIQHPRARLLPPTPPSTPPRPPFPWIAALTPVLSSLVLYALTSSPYTLALAALGPVVALASFLDAARLRRRTARREAERYSRELAEHAVATAEARAEELAALRRASPLPLDVLEQRVPADARWRRPAEGLEVVLGRARGTGEGAREDGEVLLAAMSSGIGVVGPAVLTRALVRGLLVQIAELVAPEALRIELPSGTGWRCLRALPHTRSVGAPLALAVLERDAATEADAVLALAGTAAELPKRCRCIVQLGGAGVASVVGRRGPGTTEPLVVDFVAAEQARGYAESLAAARGAGPAELPETVLLSDLGARDGPDDGTGLPVLLGRTPSGPIEIDLVRDGPHAVVGGTTGSGKSELLIAWVVGLAIRHSPTAVTFLLADFKGGAGFSALRPLPHVTGVITDLDTEGALRAFTSIAAELRRREVVLAERGVPDIARLAPGVLARLVVVVDECAVVLERAPELHRTFADIAARGRSLGVHLVLCTQRPVGVVRDAVAANCGLRIALRVHDAADSRALIGSDAAARIPHRAAGRCVVSIGGRGQLVQAALAQEDDIARARRSGAGSAPAHRPWLDPLPDRIPLPERRRTGRIALGVVDRPAEQRQDVVHLDHRSLLVLGAAGSGRSGALRTVAAQLGGARTVGPLDVEEAWDAVVAEEGPSGPLLLDDLDLLLRRCTEDERRRLLDALQTALRSGGEPIVATARRATDGLAGLRDAFDDVLLLRAAHRQEHQLLALHGEPYRGDLPPGGGWWRGERIQVFASPPSPPGRRPAAVPVVPRGEKPFAVLTNRAGALRARLTAAGVPALPVPAVADGLPPAGAAILGSVAEWSVARALLARLRASAPVVLDLPPAEARVVLGPLPPAPLCAGDRVLLLVDDRLRRARWPDAPAS</sequence>
<dbReference type="GO" id="GO:0003677">
    <property type="term" value="F:DNA binding"/>
    <property type="evidence" value="ECO:0007669"/>
    <property type="project" value="InterPro"/>
</dbReference>
<feature type="compositionally biased region" description="Basic residues" evidence="5">
    <location>
        <begin position="48"/>
        <end position="58"/>
    </location>
</feature>
<dbReference type="Gene3D" id="3.40.50.300">
    <property type="entry name" value="P-loop containing nucleotide triphosphate hydrolases"/>
    <property type="match status" value="2"/>
</dbReference>
<dbReference type="InterPro" id="IPR050206">
    <property type="entry name" value="FtsK/SpoIIIE/SftA"/>
</dbReference>
<organism evidence="7 8">
    <name type="scientific">Rathayibacter festucae DSM 15932</name>
    <dbReference type="NCBI Taxonomy" id="1328866"/>
    <lineage>
        <taxon>Bacteria</taxon>
        <taxon>Bacillati</taxon>
        <taxon>Actinomycetota</taxon>
        <taxon>Actinomycetes</taxon>
        <taxon>Micrococcales</taxon>
        <taxon>Microbacteriaceae</taxon>
        <taxon>Rathayibacter</taxon>
    </lineage>
</organism>
<accession>A0A3Q9UQR0</accession>
<feature type="domain" description="FtsK" evidence="6">
    <location>
        <begin position="438"/>
        <end position="622"/>
    </location>
</feature>
<dbReference type="AlphaFoldDB" id="A0A3Q9UQR0"/>
<keyword evidence="2 3" id="KW-0067">ATP-binding</keyword>
<feature type="compositionally biased region" description="Low complexity" evidence="5">
    <location>
        <begin position="59"/>
        <end position="68"/>
    </location>
</feature>
<reference evidence="7 8" key="1">
    <citation type="submission" date="2018-03" db="EMBL/GenBank/DDBJ databases">
        <title>Bacteriophage NCPPB3778 and a type I-E CRISPR drive the evolution of the US Biological Select Agent, Rathayibacter toxicus.</title>
        <authorList>
            <person name="Davis E.W.II."/>
            <person name="Tabima J.F."/>
            <person name="Weisberg A.J."/>
            <person name="Dantas Lopes L."/>
            <person name="Wiseman M.S."/>
            <person name="Wiseman M.S."/>
            <person name="Pupko T."/>
            <person name="Belcher M.S."/>
            <person name="Sechler A.J."/>
            <person name="Tancos M.A."/>
            <person name="Schroeder B.K."/>
            <person name="Murray T.D."/>
            <person name="Luster D.G."/>
            <person name="Schneider W.L."/>
            <person name="Rogers E."/>
            <person name="Andreote F.D."/>
            <person name="Grunwald N.J."/>
            <person name="Putnam M.L."/>
            <person name="Chang J.H."/>
        </authorList>
    </citation>
    <scope>NUCLEOTIDE SEQUENCE [LARGE SCALE GENOMIC DNA]</scope>
    <source>
        <strain evidence="7 8">DSM 15932</strain>
    </source>
</reference>
<evidence type="ECO:0000256" key="1">
    <source>
        <dbReference type="ARBA" id="ARBA00022741"/>
    </source>
</evidence>
<feature type="coiled-coil region" evidence="4">
    <location>
        <begin position="173"/>
        <end position="212"/>
    </location>
</feature>
<evidence type="ECO:0000256" key="4">
    <source>
        <dbReference type="SAM" id="Coils"/>
    </source>
</evidence>
<feature type="binding site" evidence="3">
    <location>
        <begin position="456"/>
        <end position="463"/>
    </location>
    <ligand>
        <name>ATP</name>
        <dbReference type="ChEBI" id="CHEBI:30616"/>
    </ligand>
</feature>
<dbReference type="InterPro" id="IPR027417">
    <property type="entry name" value="P-loop_NTPase"/>
</dbReference>
<evidence type="ECO:0000256" key="5">
    <source>
        <dbReference type="SAM" id="MobiDB-lite"/>
    </source>
</evidence>
<name>A0A3Q9UQR0_9MICO</name>
<dbReference type="EMBL" id="CP028137">
    <property type="protein sequence ID" value="AZZ51186.1"/>
    <property type="molecule type" value="Genomic_DNA"/>
</dbReference>
<dbReference type="GO" id="GO:0005524">
    <property type="term" value="F:ATP binding"/>
    <property type="evidence" value="ECO:0007669"/>
    <property type="project" value="UniProtKB-UniRule"/>
</dbReference>
<dbReference type="PANTHER" id="PTHR22683:SF1">
    <property type="entry name" value="TYPE VII SECRETION SYSTEM PROTEIN ESSC"/>
    <property type="match status" value="1"/>
</dbReference>
<feature type="compositionally biased region" description="Low complexity" evidence="5">
    <location>
        <begin position="24"/>
        <end position="36"/>
    </location>
</feature>
<keyword evidence="1 3" id="KW-0547">Nucleotide-binding</keyword>
<evidence type="ECO:0000313" key="7">
    <source>
        <dbReference type="EMBL" id="AZZ51186.1"/>
    </source>
</evidence>
<keyword evidence="4" id="KW-0175">Coiled coil</keyword>
<dbReference type="Proteomes" id="UP000285317">
    <property type="component" value="Chromosome"/>
</dbReference>
<proteinExistence type="predicted"/>
<dbReference type="KEGG" id="rfs:C1I64_03415"/>
<dbReference type="SUPFAM" id="SSF52540">
    <property type="entry name" value="P-loop containing nucleoside triphosphate hydrolases"/>
    <property type="match status" value="2"/>
</dbReference>
<protein>
    <recommendedName>
        <fullName evidence="6">FtsK domain-containing protein</fullName>
    </recommendedName>
</protein>
<dbReference type="PANTHER" id="PTHR22683">
    <property type="entry name" value="SPORULATION PROTEIN RELATED"/>
    <property type="match status" value="1"/>
</dbReference>
<evidence type="ECO:0000256" key="2">
    <source>
        <dbReference type="ARBA" id="ARBA00022840"/>
    </source>
</evidence>
<evidence type="ECO:0000256" key="3">
    <source>
        <dbReference type="PROSITE-ProRule" id="PRU00289"/>
    </source>
</evidence>
<evidence type="ECO:0000259" key="6">
    <source>
        <dbReference type="PROSITE" id="PS50901"/>
    </source>
</evidence>
<dbReference type="Pfam" id="PF01580">
    <property type="entry name" value="FtsK_SpoIIIE"/>
    <property type="match status" value="1"/>
</dbReference>
<dbReference type="CDD" id="cd01127">
    <property type="entry name" value="TrwB_TraG_TraD_VirD4"/>
    <property type="match status" value="1"/>
</dbReference>
<feature type="region of interest" description="Disordered" evidence="5">
    <location>
        <begin position="1"/>
        <end position="100"/>
    </location>
</feature>
<gene>
    <name evidence="7" type="ORF">C1I64_03415</name>
</gene>
<feature type="compositionally biased region" description="Basic residues" evidence="5">
    <location>
        <begin position="13"/>
        <end position="23"/>
    </location>
</feature>
<dbReference type="InterPro" id="IPR002543">
    <property type="entry name" value="FtsK_dom"/>
</dbReference>
<evidence type="ECO:0000313" key="8">
    <source>
        <dbReference type="Proteomes" id="UP000285317"/>
    </source>
</evidence>